<dbReference type="AlphaFoldDB" id="A0AAD8MDN1"/>
<dbReference type="Proteomes" id="UP001237642">
    <property type="component" value="Unassembled WGS sequence"/>
</dbReference>
<proteinExistence type="predicted"/>
<protein>
    <submittedName>
        <fullName evidence="2">Uncharacterized protein</fullName>
    </submittedName>
</protein>
<keyword evidence="3" id="KW-1185">Reference proteome</keyword>
<dbReference type="EMBL" id="JAUIZM010000008">
    <property type="protein sequence ID" value="KAK1369751.1"/>
    <property type="molecule type" value="Genomic_DNA"/>
</dbReference>
<accession>A0AAD8MDN1</accession>
<feature type="compositionally biased region" description="Low complexity" evidence="1">
    <location>
        <begin position="200"/>
        <end position="213"/>
    </location>
</feature>
<organism evidence="2 3">
    <name type="scientific">Heracleum sosnowskyi</name>
    <dbReference type="NCBI Taxonomy" id="360622"/>
    <lineage>
        <taxon>Eukaryota</taxon>
        <taxon>Viridiplantae</taxon>
        <taxon>Streptophyta</taxon>
        <taxon>Embryophyta</taxon>
        <taxon>Tracheophyta</taxon>
        <taxon>Spermatophyta</taxon>
        <taxon>Magnoliopsida</taxon>
        <taxon>eudicotyledons</taxon>
        <taxon>Gunneridae</taxon>
        <taxon>Pentapetalae</taxon>
        <taxon>asterids</taxon>
        <taxon>campanulids</taxon>
        <taxon>Apiales</taxon>
        <taxon>Apiaceae</taxon>
        <taxon>Apioideae</taxon>
        <taxon>apioid superclade</taxon>
        <taxon>Tordylieae</taxon>
        <taxon>Tordyliinae</taxon>
        <taxon>Heracleum</taxon>
    </lineage>
</organism>
<feature type="compositionally biased region" description="Low complexity" evidence="1">
    <location>
        <begin position="221"/>
        <end position="230"/>
    </location>
</feature>
<reference evidence="2" key="1">
    <citation type="submission" date="2023-02" db="EMBL/GenBank/DDBJ databases">
        <title>Genome of toxic invasive species Heracleum sosnowskyi carries increased number of genes despite the absence of recent whole-genome duplications.</title>
        <authorList>
            <person name="Schelkunov M."/>
            <person name="Shtratnikova V."/>
            <person name="Makarenko M."/>
            <person name="Klepikova A."/>
            <person name="Omelchenko D."/>
            <person name="Novikova G."/>
            <person name="Obukhova E."/>
            <person name="Bogdanov V."/>
            <person name="Penin A."/>
            <person name="Logacheva M."/>
        </authorList>
    </citation>
    <scope>NUCLEOTIDE SEQUENCE</scope>
    <source>
        <strain evidence="2">Hsosn_3</strain>
        <tissue evidence="2">Leaf</tissue>
    </source>
</reference>
<feature type="compositionally biased region" description="Basic and acidic residues" evidence="1">
    <location>
        <begin position="261"/>
        <end position="276"/>
    </location>
</feature>
<feature type="region of interest" description="Disordered" evidence="1">
    <location>
        <begin position="190"/>
        <end position="276"/>
    </location>
</feature>
<reference evidence="2" key="2">
    <citation type="submission" date="2023-05" db="EMBL/GenBank/DDBJ databases">
        <authorList>
            <person name="Schelkunov M.I."/>
        </authorList>
    </citation>
    <scope>NUCLEOTIDE SEQUENCE</scope>
    <source>
        <strain evidence="2">Hsosn_3</strain>
        <tissue evidence="2">Leaf</tissue>
    </source>
</reference>
<feature type="region of interest" description="Disordered" evidence="1">
    <location>
        <begin position="60"/>
        <end position="95"/>
    </location>
</feature>
<evidence type="ECO:0000313" key="3">
    <source>
        <dbReference type="Proteomes" id="UP001237642"/>
    </source>
</evidence>
<feature type="compositionally biased region" description="Basic residues" evidence="1">
    <location>
        <begin position="246"/>
        <end position="255"/>
    </location>
</feature>
<comment type="caution">
    <text evidence="2">The sequence shown here is derived from an EMBL/GenBank/DDBJ whole genome shotgun (WGS) entry which is preliminary data.</text>
</comment>
<evidence type="ECO:0000313" key="2">
    <source>
        <dbReference type="EMBL" id="KAK1369751.1"/>
    </source>
</evidence>
<name>A0AAD8MDN1_9APIA</name>
<sequence>MISIFDRISAIARGDVVGGSNSLIDSIDNHGRRVLEYQYSRGLFQHFPVDDRCARKETLRGKTKKVGHKGGRGGINAQKRRKLDIDNEGSEDVHDDVHLGDEDHLVEGGDQEFTDFFVGQTSTHDLDEVPNVDLLAPCPHPTFDCADSDLPPPQQHSATTIVRPSPSSYVPSFRLLASNDFLIPHLVEQHDQQPSKELGQQQQAPAEEFVPEPAAEEITEEPPVVEQLQEPIEEQQEAAHEEHPMRLRTRKRHPPKCGTDGIKKVPDVKNRYERTR</sequence>
<gene>
    <name evidence="2" type="ORF">POM88_035843</name>
</gene>
<evidence type="ECO:0000256" key="1">
    <source>
        <dbReference type="SAM" id="MobiDB-lite"/>
    </source>
</evidence>
<feature type="compositionally biased region" description="Basic residues" evidence="1">
    <location>
        <begin position="61"/>
        <end position="71"/>
    </location>
</feature>